<gene>
    <name evidence="5" type="ORF">GCM10010319_34080</name>
</gene>
<sequence>MTGDTERSWMGRRGLLSGALASGAAVVAGNSFLAPEAQARAGAGSARDCPVRRPRLHTREEWRAAPPGDPHGVMVEPFAPALIVVHHMDYPNTTDYSLEHAFQLSRDCQYDHMHNNGWNDIGQQLTISRGGFLMEGRYRSAKAIRSGDHVVGAQVANWNTASIGIENEGTYITELPPDAQWHTLVATCAWLCDTYGLPPMTAIVGHRDLNQPGTSLATECPGNALYRQLPNLRKQVSEAMGLPVGDGSPNHVAENVPASTPPREKDHGPAKGPLDPGR</sequence>
<dbReference type="Pfam" id="PF01510">
    <property type="entry name" value="Amidase_2"/>
    <property type="match status" value="1"/>
</dbReference>
<dbReference type="InterPro" id="IPR002502">
    <property type="entry name" value="Amidase_domain"/>
</dbReference>
<comment type="caution">
    <text evidence="5">The sequence shown here is derived from an EMBL/GenBank/DDBJ whole genome shotgun (WGS) entry which is preliminary data.</text>
</comment>
<accession>A0ABP3GTM0</accession>
<evidence type="ECO:0000313" key="6">
    <source>
        <dbReference type="Proteomes" id="UP001500063"/>
    </source>
</evidence>
<dbReference type="InterPro" id="IPR015510">
    <property type="entry name" value="PGRP"/>
</dbReference>
<dbReference type="InterPro" id="IPR036505">
    <property type="entry name" value="Amidase/PGRP_sf"/>
</dbReference>
<dbReference type="PANTHER" id="PTHR11022:SF41">
    <property type="entry name" value="PEPTIDOGLYCAN-RECOGNITION PROTEIN LC-RELATED"/>
    <property type="match status" value="1"/>
</dbReference>
<evidence type="ECO:0000256" key="2">
    <source>
        <dbReference type="SAM" id="MobiDB-lite"/>
    </source>
</evidence>
<evidence type="ECO:0000259" key="3">
    <source>
        <dbReference type="SMART" id="SM00644"/>
    </source>
</evidence>
<proteinExistence type="inferred from homology"/>
<organism evidence="5 6">
    <name type="scientific">Streptomyces blastmyceticus</name>
    <dbReference type="NCBI Taxonomy" id="68180"/>
    <lineage>
        <taxon>Bacteria</taxon>
        <taxon>Bacillati</taxon>
        <taxon>Actinomycetota</taxon>
        <taxon>Actinomycetes</taxon>
        <taxon>Kitasatosporales</taxon>
        <taxon>Streptomycetaceae</taxon>
        <taxon>Streptomyces</taxon>
    </lineage>
</organism>
<dbReference type="PANTHER" id="PTHR11022">
    <property type="entry name" value="PEPTIDOGLYCAN RECOGNITION PROTEIN"/>
    <property type="match status" value="1"/>
</dbReference>
<dbReference type="Proteomes" id="UP001500063">
    <property type="component" value="Unassembled WGS sequence"/>
</dbReference>
<protein>
    <submittedName>
        <fullName evidence="5">Peptidoglycan recognition family protein</fullName>
    </submittedName>
</protein>
<reference evidence="6" key="1">
    <citation type="journal article" date="2019" name="Int. J. Syst. Evol. Microbiol.">
        <title>The Global Catalogue of Microorganisms (GCM) 10K type strain sequencing project: providing services to taxonomists for standard genome sequencing and annotation.</title>
        <authorList>
            <consortium name="The Broad Institute Genomics Platform"/>
            <consortium name="The Broad Institute Genome Sequencing Center for Infectious Disease"/>
            <person name="Wu L."/>
            <person name="Ma J."/>
        </authorList>
    </citation>
    <scope>NUCLEOTIDE SEQUENCE [LARGE SCALE GENOMIC DNA]</scope>
    <source>
        <strain evidence="6">JCM 4565</strain>
    </source>
</reference>
<dbReference type="InterPro" id="IPR006311">
    <property type="entry name" value="TAT_signal"/>
</dbReference>
<dbReference type="InterPro" id="IPR006619">
    <property type="entry name" value="PGRP_domain_met/bac"/>
</dbReference>
<evidence type="ECO:0000259" key="4">
    <source>
        <dbReference type="SMART" id="SM00701"/>
    </source>
</evidence>
<feature type="domain" description="Peptidoglycan recognition protein family" evidence="4">
    <location>
        <begin position="54"/>
        <end position="210"/>
    </location>
</feature>
<evidence type="ECO:0000313" key="5">
    <source>
        <dbReference type="EMBL" id="GAA0354085.1"/>
    </source>
</evidence>
<dbReference type="Gene3D" id="3.40.80.10">
    <property type="entry name" value="Peptidoglycan recognition protein-like"/>
    <property type="match status" value="1"/>
</dbReference>
<dbReference type="CDD" id="cd06583">
    <property type="entry name" value="PGRP"/>
    <property type="match status" value="1"/>
</dbReference>
<feature type="region of interest" description="Disordered" evidence="2">
    <location>
        <begin position="240"/>
        <end position="278"/>
    </location>
</feature>
<feature type="domain" description="N-acetylmuramoyl-L-alanine amidase" evidence="3">
    <location>
        <begin position="68"/>
        <end position="222"/>
    </location>
</feature>
<dbReference type="SMART" id="SM00701">
    <property type="entry name" value="PGRP"/>
    <property type="match status" value="1"/>
</dbReference>
<evidence type="ECO:0000256" key="1">
    <source>
        <dbReference type="ARBA" id="ARBA00007553"/>
    </source>
</evidence>
<keyword evidence="6" id="KW-1185">Reference proteome</keyword>
<comment type="similarity">
    <text evidence="1">Belongs to the N-acetylmuramoyl-L-alanine amidase 2 family.</text>
</comment>
<name>A0ABP3GTM0_9ACTN</name>
<dbReference type="PROSITE" id="PS51318">
    <property type="entry name" value="TAT"/>
    <property type="match status" value="1"/>
</dbReference>
<dbReference type="EMBL" id="BAAABW010000017">
    <property type="protein sequence ID" value="GAA0354085.1"/>
    <property type="molecule type" value="Genomic_DNA"/>
</dbReference>
<dbReference type="SUPFAM" id="SSF55846">
    <property type="entry name" value="N-acetylmuramoyl-L-alanine amidase-like"/>
    <property type="match status" value="1"/>
</dbReference>
<dbReference type="RefSeq" id="WP_344118595.1">
    <property type="nucleotide sequence ID" value="NZ_BAAABW010000017.1"/>
</dbReference>
<dbReference type="SMART" id="SM00644">
    <property type="entry name" value="Ami_2"/>
    <property type="match status" value="1"/>
</dbReference>